<sequence>MHVGILANSPGAVAPHGQALGAAAAENPLAHVLSVAGRTWLRVLADQVDVEEVTVAARSLSGVGLTSDATRLAGQAALQTPDARVSGAMLQLARDLRAPALLISRLVSWGIVD</sequence>
<gene>
    <name evidence="1" type="ORF">I551_9054</name>
</gene>
<dbReference type="EMBL" id="JAOL01000051">
    <property type="protein sequence ID" value="EUA93683.1"/>
    <property type="molecule type" value="Genomic_DNA"/>
</dbReference>
<dbReference type="Proteomes" id="UP000020681">
    <property type="component" value="Unassembled WGS sequence"/>
</dbReference>
<evidence type="ECO:0000313" key="2">
    <source>
        <dbReference type="Proteomes" id="UP000020681"/>
    </source>
</evidence>
<name>A0ABN0R922_MYCUL</name>
<comment type="caution">
    <text evidence="1">The sequence shown here is derived from an EMBL/GenBank/DDBJ whole genome shotgun (WGS) entry which is preliminary data.</text>
</comment>
<reference evidence="1 2" key="1">
    <citation type="submission" date="2014-01" db="EMBL/GenBank/DDBJ databases">
        <authorList>
            <person name="Dobos K."/>
            <person name="Lenaerts A."/>
            <person name="Ordway D."/>
            <person name="DeGroote M.A."/>
            <person name="Parker T."/>
            <person name="Sizemore C."/>
            <person name="Tallon L.J."/>
            <person name="Sadzewicz L.K."/>
            <person name="Sengamalay N."/>
            <person name="Fraser C.M."/>
            <person name="Hine E."/>
            <person name="Shefchek K.A."/>
            <person name="Das S.P."/>
            <person name="Tettelin H."/>
        </authorList>
    </citation>
    <scope>NUCLEOTIDE SEQUENCE [LARGE SCALE GENOMIC DNA]</scope>
    <source>
        <strain evidence="1 2">Harvey</strain>
    </source>
</reference>
<proteinExistence type="predicted"/>
<organism evidence="1 2">
    <name type="scientific">Mycobacterium ulcerans str. Harvey</name>
    <dbReference type="NCBI Taxonomy" id="1299332"/>
    <lineage>
        <taxon>Bacteria</taxon>
        <taxon>Bacillati</taxon>
        <taxon>Actinomycetota</taxon>
        <taxon>Actinomycetes</taxon>
        <taxon>Mycobacteriales</taxon>
        <taxon>Mycobacteriaceae</taxon>
        <taxon>Mycobacterium</taxon>
        <taxon>Mycobacterium ulcerans group</taxon>
    </lineage>
</organism>
<keyword evidence="2" id="KW-1185">Reference proteome</keyword>
<protein>
    <submittedName>
        <fullName evidence="1">Transcriptional regulatory domain protein</fullName>
    </submittedName>
</protein>
<accession>A0ABN0R922</accession>
<evidence type="ECO:0000313" key="1">
    <source>
        <dbReference type="EMBL" id="EUA93683.1"/>
    </source>
</evidence>